<sequence>MVVTVLAILETDFVPDKALSRLMNGRLQQAADELRDQHLAFLADVGERNDDIIIYISYNPKYKIRFRVVNDVPSKIEAKVIDICGMLGYLHWQTGVLNVVRNLGIAGEEDK</sequence>
<organism evidence="1 2">
    <name type="scientific">Pedobacter jeongneungensis</name>
    <dbReference type="NCBI Taxonomy" id="947309"/>
    <lineage>
        <taxon>Bacteria</taxon>
        <taxon>Pseudomonadati</taxon>
        <taxon>Bacteroidota</taxon>
        <taxon>Sphingobacteriia</taxon>
        <taxon>Sphingobacteriales</taxon>
        <taxon>Sphingobacteriaceae</taxon>
        <taxon>Pedobacter</taxon>
    </lineage>
</organism>
<keyword evidence="2" id="KW-1185">Reference proteome</keyword>
<dbReference type="Proteomes" id="UP001501772">
    <property type="component" value="Unassembled WGS sequence"/>
</dbReference>
<name>A0ABP8B829_9SPHI</name>
<dbReference type="RefSeq" id="WP_344850269.1">
    <property type="nucleotide sequence ID" value="NZ_BAABBY010000002.1"/>
</dbReference>
<proteinExistence type="predicted"/>
<comment type="caution">
    <text evidence="1">The sequence shown here is derived from an EMBL/GenBank/DDBJ whole genome shotgun (WGS) entry which is preliminary data.</text>
</comment>
<accession>A0ABP8B829</accession>
<reference evidence="2" key="1">
    <citation type="journal article" date="2019" name="Int. J. Syst. Evol. Microbiol.">
        <title>The Global Catalogue of Microorganisms (GCM) 10K type strain sequencing project: providing services to taxonomists for standard genome sequencing and annotation.</title>
        <authorList>
            <consortium name="The Broad Institute Genomics Platform"/>
            <consortium name="The Broad Institute Genome Sequencing Center for Infectious Disease"/>
            <person name="Wu L."/>
            <person name="Ma J."/>
        </authorList>
    </citation>
    <scope>NUCLEOTIDE SEQUENCE [LARGE SCALE GENOMIC DNA]</scope>
    <source>
        <strain evidence="2">JCM 17626</strain>
    </source>
</reference>
<dbReference type="EMBL" id="BAABBY010000002">
    <property type="protein sequence ID" value="GAA4200205.1"/>
    <property type="molecule type" value="Genomic_DNA"/>
</dbReference>
<protein>
    <submittedName>
        <fullName evidence="1">Uncharacterized protein</fullName>
    </submittedName>
</protein>
<evidence type="ECO:0000313" key="2">
    <source>
        <dbReference type="Proteomes" id="UP001501772"/>
    </source>
</evidence>
<gene>
    <name evidence="1" type="ORF">GCM10022289_11730</name>
</gene>
<evidence type="ECO:0000313" key="1">
    <source>
        <dbReference type="EMBL" id="GAA4200205.1"/>
    </source>
</evidence>